<sequence length="228" mass="26638">MQSLRPLLGLLALLSPALWASPMPDLMATLQFDSREMSADGIDQRHSYRETWIRQGHTLWSERQIPESVRHAFEQQHEHSKTPHKHFIPEMAARWVTQDADGQFHLEYVDGDHKQRVFYPATEYGQAGFRPDWAQLSRLFDPAQLKELTATGETGEHDSRWYERRQGDQILRVLWSDSLQLALAIDRQTQDGYRQYHMRATLAPALPSPLPWQQLTDYQQKEVSDFLD</sequence>
<accession>A0ABP8Q0G3</accession>
<protein>
    <submittedName>
        <fullName evidence="2">Uncharacterized protein</fullName>
    </submittedName>
</protein>
<organism evidence="2 3">
    <name type="scientific">Pseudaeromonas paramecii</name>
    <dbReference type="NCBI Taxonomy" id="2138166"/>
    <lineage>
        <taxon>Bacteria</taxon>
        <taxon>Pseudomonadati</taxon>
        <taxon>Pseudomonadota</taxon>
        <taxon>Gammaproteobacteria</taxon>
        <taxon>Aeromonadales</taxon>
        <taxon>Aeromonadaceae</taxon>
        <taxon>Pseudaeromonas</taxon>
    </lineage>
</organism>
<reference evidence="3" key="1">
    <citation type="journal article" date="2019" name="Int. J. Syst. Evol. Microbiol.">
        <title>The Global Catalogue of Microorganisms (GCM) 10K type strain sequencing project: providing services to taxonomists for standard genome sequencing and annotation.</title>
        <authorList>
            <consortium name="The Broad Institute Genomics Platform"/>
            <consortium name="The Broad Institute Genome Sequencing Center for Infectious Disease"/>
            <person name="Wu L."/>
            <person name="Ma J."/>
        </authorList>
    </citation>
    <scope>NUCLEOTIDE SEQUENCE [LARGE SCALE GENOMIC DNA]</scope>
    <source>
        <strain evidence="3">JCM 32226</strain>
    </source>
</reference>
<comment type="caution">
    <text evidence="2">The sequence shown here is derived from an EMBL/GenBank/DDBJ whole genome shotgun (WGS) entry which is preliminary data.</text>
</comment>
<dbReference type="EMBL" id="BAABFC010000007">
    <property type="protein sequence ID" value="GAA4495696.1"/>
    <property type="molecule type" value="Genomic_DNA"/>
</dbReference>
<name>A0ABP8Q0G3_9GAMM</name>
<evidence type="ECO:0000313" key="3">
    <source>
        <dbReference type="Proteomes" id="UP001501321"/>
    </source>
</evidence>
<evidence type="ECO:0000256" key="1">
    <source>
        <dbReference type="SAM" id="SignalP"/>
    </source>
</evidence>
<keyword evidence="1" id="KW-0732">Signal</keyword>
<proteinExistence type="predicted"/>
<keyword evidence="3" id="KW-1185">Reference proteome</keyword>
<feature type="signal peptide" evidence="1">
    <location>
        <begin position="1"/>
        <end position="20"/>
    </location>
</feature>
<dbReference type="Proteomes" id="UP001501321">
    <property type="component" value="Unassembled WGS sequence"/>
</dbReference>
<evidence type="ECO:0000313" key="2">
    <source>
        <dbReference type="EMBL" id="GAA4495696.1"/>
    </source>
</evidence>
<dbReference type="RefSeq" id="WP_345010575.1">
    <property type="nucleotide sequence ID" value="NZ_BAABFC010000007.1"/>
</dbReference>
<feature type="chain" id="PRO_5046061018" evidence="1">
    <location>
        <begin position="21"/>
        <end position="228"/>
    </location>
</feature>
<gene>
    <name evidence="2" type="ORF">GCM10023095_09380</name>
</gene>